<dbReference type="PRINTS" id="PR00979">
    <property type="entry name" value="TAFAZZIN"/>
</dbReference>
<dbReference type="InterPro" id="IPR000872">
    <property type="entry name" value="Tafazzin"/>
</dbReference>
<reference evidence="8" key="1">
    <citation type="submission" date="2016-05" db="EMBL/GenBank/DDBJ databases">
        <title>Comparative genomics of biotechnologically important yeasts.</title>
        <authorList>
            <consortium name="DOE Joint Genome Institute"/>
            <person name="Riley R."/>
            <person name="Haridas S."/>
            <person name="Wolfe K.H."/>
            <person name="Lopes M.R."/>
            <person name="Hittinger C.T."/>
            <person name="Goker M."/>
            <person name="Salamov A."/>
            <person name="Wisecaver J."/>
            <person name="Long T.M."/>
            <person name="Aerts A.L."/>
            <person name="Barry K."/>
            <person name="Choi C."/>
            <person name="Clum A."/>
            <person name="Coughlan A.Y."/>
            <person name="Deshpande S."/>
            <person name="Douglass A.P."/>
            <person name="Hanson S.J."/>
            <person name="Klenk H.-P."/>
            <person name="Labutti K."/>
            <person name="Lapidus A."/>
            <person name="Lindquist E."/>
            <person name="Lipzen A."/>
            <person name="Meier-Kolthoff J.P."/>
            <person name="Ohm R.A."/>
            <person name="Otillar R.P."/>
            <person name="Pangilinan J."/>
            <person name="Peng Y."/>
            <person name="Rokas A."/>
            <person name="Rosa C.A."/>
            <person name="Scheuner C."/>
            <person name="Sibirny A.A."/>
            <person name="Slot J.C."/>
            <person name="Stielow J.B."/>
            <person name="Sun H."/>
            <person name="Kurtzman C.P."/>
            <person name="Blackwell M."/>
            <person name="Grigoriev I.V."/>
            <person name="Jeffries T.W."/>
        </authorList>
    </citation>
    <scope>NUCLEOTIDE SEQUENCE [LARGE SCALE GENOMIC DNA]</scope>
    <source>
        <strain evidence="8">NRRL Y-12698</strain>
    </source>
</reference>
<proteinExistence type="inferred from homology"/>
<name>A0A1E3QQT3_9ASCO</name>
<evidence type="ECO:0000256" key="2">
    <source>
        <dbReference type="ARBA" id="ARBA00022679"/>
    </source>
</evidence>
<evidence type="ECO:0000256" key="3">
    <source>
        <dbReference type="ARBA" id="ARBA00023098"/>
    </source>
</evidence>
<gene>
    <name evidence="7" type="ORF">BABINDRAFT_171568</name>
</gene>
<keyword evidence="4" id="KW-0472">Membrane</keyword>
<dbReference type="RefSeq" id="XP_018985381.1">
    <property type="nucleotide sequence ID" value="XM_019130822.1"/>
</dbReference>
<dbReference type="Proteomes" id="UP000094336">
    <property type="component" value="Unassembled WGS sequence"/>
</dbReference>
<keyword evidence="8" id="KW-1185">Reference proteome</keyword>
<dbReference type="GeneID" id="30148675"/>
<dbReference type="PANTHER" id="PTHR12497">
    <property type="entry name" value="TAZ PROTEIN TAFAZZIN"/>
    <property type="match status" value="1"/>
</dbReference>
<dbReference type="GO" id="GO:0005743">
    <property type="term" value="C:mitochondrial inner membrane"/>
    <property type="evidence" value="ECO:0007669"/>
    <property type="project" value="EnsemblFungi"/>
</dbReference>
<dbReference type="GO" id="GO:0042773">
    <property type="term" value="P:ATP synthesis coupled electron transport"/>
    <property type="evidence" value="ECO:0007669"/>
    <property type="project" value="EnsemblFungi"/>
</dbReference>
<evidence type="ECO:0000256" key="4">
    <source>
        <dbReference type="ARBA" id="ARBA00023136"/>
    </source>
</evidence>
<comment type="subcellular location">
    <subcellularLocation>
        <location evidence="1">Membrane</location>
        <topology evidence="1">Peripheral membrane protein</topology>
    </subcellularLocation>
</comment>
<dbReference type="STRING" id="984486.A0A1E3QQT3"/>
<comment type="similarity">
    <text evidence="6">Belongs to the taffazin family.</text>
</comment>
<dbReference type="AlphaFoldDB" id="A0A1E3QQT3"/>
<dbReference type="GO" id="GO:0008654">
    <property type="term" value="P:phospholipid biosynthetic process"/>
    <property type="evidence" value="ECO:0007669"/>
    <property type="project" value="EnsemblFungi"/>
</dbReference>
<protein>
    <recommendedName>
        <fullName evidence="6">Tafazzin family protein</fullName>
    </recommendedName>
</protein>
<sequence>MSFPAVLERGDEFLSQYPRNSKLWNYFSQATCLFAVISSKAIANLLYNPMVVGLDKLDLALARSEAENRGLITVMNHMSTCDDPFLWGCLPLKYFKDIDTIRWGLAAHNVCFTSPGLSYFFSLGKILSTERFGCGPFQGSIDAGIRLLCPEGTFQEQFVPDPPASPSLLRRLLAHTRIRKLDPIPVIDPQTHFYRPDTLPFRRSKPSWIHVFPEAFVLQLEPPHNNSMRYFHWGVSRMILEPTRAPIVLPIFSHGFEKLVPEKDENTPAPEHWIDRIFPNRGAEIRITIGDPIDDKVIEKYRAEWRRLCQEKYDRENPRDLSTYLKVGSVVQGLRSQVMADVRAHVAGVRASLGYFKPEDPRLGSPEFWKRFTLSEGASDPDIKFIGKNWAIRRLQAHLEESELMAKVGGV</sequence>
<dbReference type="GO" id="GO:0007007">
    <property type="term" value="P:inner mitochondrial membrane organization"/>
    <property type="evidence" value="ECO:0007669"/>
    <property type="project" value="EnsemblFungi"/>
</dbReference>
<dbReference type="EMBL" id="KV454431">
    <property type="protein sequence ID" value="ODQ80053.1"/>
    <property type="molecule type" value="Genomic_DNA"/>
</dbReference>
<keyword evidence="3" id="KW-0443">Lipid metabolism</keyword>
<dbReference type="GO" id="GO:0097250">
    <property type="term" value="P:mitochondrial respirasome assembly"/>
    <property type="evidence" value="ECO:0007669"/>
    <property type="project" value="EnsemblFungi"/>
</dbReference>
<keyword evidence="2" id="KW-0808">Transferase</keyword>
<dbReference type="OrthoDB" id="193467at2759"/>
<dbReference type="PANTHER" id="PTHR12497:SF0">
    <property type="entry name" value="TAFAZZIN"/>
    <property type="match status" value="1"/>
</dbReference>
<organism evidence="7 8">
    <name type="scientific">Babjeviella inositovora NRRL Y-12698</name>
    <dbReference type="NCBI Taxonomy" id="984486"/>
    <lineage>
        <taxon>Eukaryota</taxon>
        <taxon>Fungi</taxon>
        <taxon>Dikarya</taxon>
        <taxon>Ascomycota</taxon>
        <taxon>Saccharomycotina</taxon>
        <taxon>Pichiomycetes</taxon>
        <taxon>Serinales incertae sedis</taxon>
        <taxon>Babjeviella</taxon>
    </lineage>
</organism>
<dbReference type="GO" id="GO:0047184">
    <property type="term" value="F:1-acylglycerophosphocholine O-acyltransferase activity"/>
    <property type="evidence" value="ECO:0007669"/>
    <property type="project" value="EnsemblFungi"/>
</dbReference>
<keyword evidence="5" id="KW-0012">Acyltransferase</keyword>
<evidence type="ECO:0000256" key="5">
    <source>
        <dbReference type="ARBA" id="ARBA00023315"/>
    </source>
</evidence>
<accession>A0A1E3QQT3</accession>
<evidence type="ECO:0000256" key="1">
    <source>
        <dbReference type="ARBA" id="ARBA00004170"/>
    </source>
</evidence>
<dbReference type="GO" id="GO:0035965">
    <property type="term" value="P:cardiolipin acyl-chain remodeling"/>
    <property type="evidence" value="ECO:0007669"/>
    <property type="project" value="EnsemblFungi"/>
</dbReference>
<dbReference type="GO" id="GO:0005741">
    <property type="term" value="C:mitochondrial outer membrane"/>
    <property type="evidence" value="ECO:0007669"/>
    <property type="project" value="EnsemblFungi"/>
</dbReference>
<evidence type="ECO:0000256" key="6">
    <source>
        <dbReference type="RuleBase" id="RU365062"/>
    </source>
</evidence>
<evidence type="ECO:0000313" key="7">
    <source>
        <dbReference type="EMBL" id="ODQ80053.1"/>
    </source>
</evidence>
<evidence type="ECO:0000313" key="8">
    <source>
        <dbReference type="Proteomes" id="UP000094336"/>
    </source>
</evidence>